<dbReference type="HOGENOM" id="CLU_125400_0_0_9"/>
<organism evidence="11">
    <name type="scientific">Metalysinibacillus saudimassiliensis</name>
    <dbReference type="NCBI Taxonomy" id="1461583"/>
    <lineage>
        <taxon>Bacteria</taxon>
        <taxon>Bacillati</taxon>
        <taxon>Bacillota</taxon>
        <taxon>Bacilli</taxon>
        <taxon>Bacillales</taxon>
        <taxon>Caryophanaceae</taxon>
        <taxon>Metalysinibacillus</taxon>
    </lineage>
</organism>
<evidence type="ECO:0000256" key="6">
    <source>
        <dbReference type="ARBA" id="ARBA00022964"/>
    </source>
</evidence>
<keyword evidence="8" id="KW-0408">Iron</keyword>
<name>A0A078M762_9BACL</name>
<evidence type="ECO:0000256" key="4">
    <source>
        <dbReference type="ARBA" id="ARBA00022605"/>
    </source>
</evidence>
<dbReference type="SUPFAM" id="SSF51182">
    <property type="entry name" value="RmlC-like cupins"/>
    <property type="match status" value="1"/>
</dbReference>
<evidence type="ECO:0000256" key="9">
    <source>
        <dbReference type="ARBA" id="ARBA00023167"/>
    </source>
</evidence>
<evidence type="ECO:0000313" key="11">
    <source>
        <dbReference type="EMBL" id="CEA02095.1"/>
    </source>
</evidence>
<dbReference type="AlphaFoldDB" id="A0A078M762"/>
<dbReference type="Gene3D" id="2.60.120.10">
    <property type="entry name" value="Jelly Rolls"/>
    <property type="match status" value="1"/>
</dbReference>
<dbReference type="Pfam" id="PF03079">
    <property type="entry name" value="ARD"/>
    <property type="match status" value="1"/>
</dbReference>
<evidence type="ECO:0000256" key="10">
    <source>
        <dbReference type="ARBA" id="ARBA00039005"/>
    </source>
</evidence>
<dbReference type="InterPro" id="IPR014710">
    <property type="entry name" value="RmlC-like_jellyroll"/>
</dbReference>
<evidence type="ECO:0000256" key="5">
    <source>
        <dbReference type="ARBA" id="ARBA00022723"/>
    </source>
</evidence>
<keyword evidence="5" id="KW-0479">Metal-binding</keyword>
<gene>
    <name evidence="11" type="primary">mtnD</name>
    <name evidence="11" type="ORF">BN1050_01130</name>
</gene>
<dbReference type="PANTHER" id="PTHR23418">
    <property type="entry name" value="ACIREDUCTONE DIOXYGENASE"/>
    <property type="match status" value="1"/>
</dbReference>
<dbReference type="GO" id="GO:0009086">
    <property type="term" value="P:methionine biosynthetic process"/>
    <property type="evidence" value="ECO:0007669"/>
    <property type="project" value="UniProtKB-KW"/>
</dbReference>
<keyword evidence="4" id="KW-0028">Amino-acid biosynthesis</keyword>
<evidence type="ECO:0000256" key="3">
    <source>
        <dbReference type="ARBA" id="ARBA00022596"/>
    </source>
</evidence>
<dbReference type="CDD" id="cd02232">
    <property type="entry name" value="cupin_ARD"/>
    <property type="match status" value="1"/>
</dbReference>
<evidence type="ECO:0000256" key="8">
    <source>
        <dbReference type="ARBA" id="ARBA00023004"/>
    </source>
</evidence>
<dbReference type="EC" id="1.13.11.54" evidence="10"/>
<comment type="cofactor">
    <cofactor evidence="2">
        <name>Fe(2+)</name>
        <dbReference type="ChEBI" id="CHEBI:29033"/>
    </cofactor>
</comment>
<evidence type="ECO:0000256" key="2">
    <source>
        <dbReference type="ARBA" id="ARBA00001954"/>
    </source>
</evidence>
<dbReference type="GO" id="GO:0046872">
    <property type="term" value="F:metal ion binding"/>
    <property type="evidence" value="ECO:0007669"/>
    <property type="project" value="UniProtKB-KW"/>
</dbReference>
<dbReference type="PATRIC" id="fig|1461583.4.peg.1092"/>
<accession>A0A078M762</accession>
<proteinExistence type="predicted"/>
<sequence>MATITTNHTTLTGAQVEPFLTENGVIFEQWDTTKLPAHLQENFALTDQQKGEILAVFDEKIASISKRRNYIAADVISLSSTTPNLEELLVNFQKEHHHSDDEVRFIVSGHSVFVIQGVDGEFFSVHLSPGDLISVPPNVRHYFTLAEDKQTVAIRLFASNDGWVAIY</sequence>
<keyword evidence="9" id="KW-0486">Methionine biosynthesis</keyword>
<dbReference type="PANTHER" id="PTHR23418:SF0">
    <property type="entry name" value="ACIREDUCTONE DIOXYGENASE"/>
    <property type="match status" value="1"/>
</dbReference>
<evidence type="ECO:0000256" key="7">
    <source>
        <dbReference type="ARBA" id="ARBA00023002"/>
    </source>
</evidence>
<dbReference type="GO" id="GO:0010309">
    <property type="term" value="F:acireductone dioxygenase [iron(II)-requiring] activity"/>
    <property type="evidence" value="ECO:0007669"/>
    <property type="project" value="UniProtKB-EC"/>
</dbReference>
<dbReference type="InterPro" id="IPR004313">
    <property type="entry name" value="ARD"/>
</dbReference>
<keyword evidence="7" id="KW-0560">Oxidoreductase</keyword>
<protein>
    <recommendedName>
        <fullName evidence="10">acireductone dioxygenase (Fe(2+)-requiring)</fullName>
        <ecNumber evidence="10">1.13.11.54</ecNumber>
    </recommendedName>
</protein>
<keyword evidence="6 11" id="KW-0223">Dioxygenase</keyword>
<comment type="catalytic activity">
    <reaction evidence="1">
        <text>1,2-dihydroxy-5-(methylsulfanyl)pent-1-en-3-one + O2 = 4-methylsulfanyl-2-oxobutanoate + formate + 2 H(+)</text>
        <dbReference type="Rhea" id="RHEA:24504"/>
        <dbReference type="ChEBI" id="CHEBI:15378"/>
        <dbReference type="ChEBI" id="CHEBI:15379"/>
        <dbReference type="ChEBI" id="CHEBI:15740"/>
        <dbReference type="ChEBI" id="CHEBI:16723"/>
        <dbReference type="ChEBI" id="CHEBI:49252"/>
        <dbReference type="EC" id="1.13.11.54"/>
    </reaction>
</comment>
<dbReference type="InterPro" id="IPR011051">
    <property type="entry name" value="RmlC_Cupin_sf"/>
</dbReference>
<reference evidence="11" key="1">
    <citation type="submission" date="2014-07" db="EMBL/GenBank/DDBJ databases">
        <authorList>
            <person name="Urmite Genomes Urmite Genomes"/>
        </authorList>
    </citation>
    <scope>NUCLEOTIDE SEQUENCE</scope>
    <source>
        <strain evidence="11">13S34_air</strain>
    </source>
</reference>
<dbReference type="EMBL" id="LN483074">
    <property type="protein sequence ID" value="CEA02095.1"/>
    <property type="molecule type" value="Genomic_DNA"/>
</dbReference>
<keyword evidence="3" id="KW-0533">Nickel</keyword>
<evidence type="ECO:0000256" key="1">
    <source>
        <dbReference type="ARBA" id="ARBA00000428"/>
    </source>
</evidence>